<dbReference type="CDD" id="cd00483">
    <property type="entry name" value="HPPK"/>
    <property type="match status" value="1"/>
</dbReference>
<keyword evidence="3 9" id="KW-0808">Transferase</keyword>
<dbReference type="AlphaFoldDB" id="A0A5B8XQJ9"/>
<evidence type="ECO:0000259" key="8">
    <source>
        <dbReference type="PROSITE" id="PS00794"/>
    </source>
</evidence>
<dbReference type="UniPathway" id="UPA00077">
    <property type="reaction ID" value="UER00155"/>
</dbReference>
<gene>
    <name evidence="9" type="primary">folK</name>
    <name evidence="9" type="ORF">FRD01_11610</name>
</gene>
<keyword evidence="6" id="KW-0067">ATP-binding</keyword>
<keyword evidence="5 9" id="KW-0418">Kinase</keyword>
<comment type="pathway">
    <text evidence="1">Cofactor biosynthesis; tetrahydrofolate biosynthesis; 2-amino-4-hydroxy-6-hydroxymethyl-7,8-dihydropteridine diphosphate from 7,8-dihydroneopterin triphosphate: step 4/4.</text>
</comment>
<dbReference type="SUPFAM" id="SSF55083">
    <property type="entry name" value="6-hydroxymethyl-7,8-dihydropterin pyrophosphokinase, HPPK"/>
    <property type="match status" value="1"/>
</dbReference>
<evidence type="ECO:0000256" key="1">
    <source>
        <dbReference type="ARBA" id="ARBA00005051"/>
    </source>
</evidence>
<dbReference type="PROSITE" id="PS00794">
    <property type="entry name" value="HPPK"/>
    <property type="match status" value="1"/>
</dbReference>
<evidence type="ECO:0000256" key="7">
    <source>
        <dbReference type="ARBA" id="ARBA00022909"/>
    </source>
</evidence>
<dbReference type="PANTHER" id="PTHR43071:SF1">
    <property type="entry name" value="2-AMINO-4-HYDROXY-6-HYDROXYMETHYLDIHYDROPTERIDINE PYROPHOSPHOKINASE"/>
    <property type="match status" value="1"/>
</dbReference>
<keyword evidence="10" id="KW-1185">Reference proteome</keyword>
<dbReference type="Pfam" id="PF01288">
    <property type="entry name" value="HPPK"/>
    <property type="match status" value="1"/>
</dbReference>
<dbReference type="GO" id="GO:0003848">
    <property type="term" value="F:2-amino-4-hydroxy-6-hydroxymethyldihydropteridine diphosphokinase activity"/>
    <property type="evidence" value="ECO:0007669"/>
    <property type="project" value="UniProtKB-EC"/>
</dbReference>
<accession>A0A5B8XQJ9</accession>
<dbReference type="Gene3D" id="3.30.70.560">
    <property type="entry name" value="7,8-Dihydro-6-hydroxymethylpterin-pyrophosphokinase HPPK"/>
    <property type="match status" value="1"/>
</dbReference>
<evidence type="ECO:0000256" key="3">
    <source>
        <dbReference type="ARBA" id="ARBA00022679"/>
    </source>
</evidence>
<dbReference type="Proteomes" id="UP000321595">
    <property type="component" value="Chromosome"/>
</dbReference>
<dbReference type="GO" id="GO:0046656">
    <property type="term" value="P:folic acid biosynthetic process"/>
    <property type="evidence" value="ECO:0007669"/>
    <property type="project" value="UniProtKB-KW"/>
</dbReference>
<dbReference type="PANTHER" id="PTHR43071">
    <property type="entry name" value="2-AMINO-4-HYDROXY-6-HYDROXYMETHYLDIHYDROPTERIDINE PYROPHOSPHOKINASE"/>
    <property type="match status" value="1"/>
</dbReference>
<dbReference type="KEGG" id="bbae:FRD01_11610"/>
<evidence type="ECO:0000256" key="5">
    <source>
        <dbReference type="ARBA" id="ARBA00022777"/>
    </source>
</evidence>
<dbReference type="EMBL" id="CP042467">
    <property type="protein sequence ID" value="QED27870.1"/>
    <property type="molecule type" value="Genomic_DNA"/>
</dbReference>
<evidence type="ECO:0000256" key="4">
    <source>
        <dbReference type="ARBA" id="ARBA00022741"/>
    </source>
</evidence>
<dbReference type="InterPro" id="IPR000550">
    <property type="entry name" value="Hppk"/>
</dbReference>
<dbReference type="NCBIfam" id="TIGR01498">
    <property type="entry name" value="folK"/>
    <property type="match status" value="1"/>
</dbReference>
<dbReference type="InterPro" id="IPR035907">
    <property type="entry name" value="Hppk_sf"/>
</dbReference>
<organism evidence="9 10">
    <name type="scientific">Microvenator marinus</name>
    <dbReference type="NCBI Taxonomy" id="2600177"/>
    <lineage>
        <taxon>Bacteria</taxon>
        <taxon>Deltaproteobacteria</taxon>
        <taxon>Bradymonadales</taxon>
        <taxon>Microvenatoraceae</taxon>
        <taxon>Microvenator</taxon>
    </lineage>
</organism>
<dbReference type="GO" id="GO:0046654">
    <property type="term" value="P:tetrahydrofolate biosynthetic process"/>
    <property type="evidence" value="ECO:0007669"/>
    <property type="project" value="UniProtKB-UniPathway"/>
</dbReference>
<keyword evidence="4" id="KW-0547">Nucleotide-binding</keyword>
<dbReference type="GO" id="GO:0016301">
    <property type="term" value="F:kinase activity"/>
    <property type="evidence" value="ECO:0007669"/>
    <property type="project" value="UniProtKB-KW"/>
</dbReference>
<evidence type="ECO:0000256" key="6">
    <source>
        <dbReference type="ARBA" id="ARBA00022840"/>
    </source>
</evidence>
<evidence type="ECO:0000256" key="2">
    <source>
        <dbReference type="ARBA" id="ARBA00013253"/>
    </source>
</evidence>
<dbReference type="OrthoDB" id="9808041at2"/>
<dbReference type="EC" id="2.7.6.3" evidence="2"/>
<name>A0A5B8XQJ9_9DELT</name>
<evidence type="ECO:0000313" key="9">
    <source>
        <dbReference type="EMBL" id="QED27870.1"/>
    </source>
</evidence>
<dbReference type="GO" id="GO:0005524">
    <property type="term" value="F:ATP binding"/>
    <property type="evidence" value="ECO:0007669"/>
    <property type="project" value="UniProtKB-KW"/>
</dbReference>
<evidence type="ECO:0000313" key="10">
    <source>
        <dbReference type="Proteomes" id="UP000321595"/>
    </source>
</evidence>
<proteinExistence type="predicted"/>
<sequence>MKHNVYIGLGSNLGDRLGFISDAVRRLEASGFELVRLSKIIETPAAYVTDQPDFLNACAFMRTELDAIESLATLLGVELAMGRVRTEDKGPRNIDLDLLYWNDAILETENLTLPHPSILERDFVLIPLQDVAGDAFEGLLELSRRQQASRQSPAPLPT</sequence>
<protein>
    <recommendedName>
        <fullName evidence="2">2-amino-4-hydroxy-6-hydroxymethyldihydropteridine diphosphokinase</fullName>
        <ecNumber evidence="2">2.7.6.3</ecNumber>
    </recommendedName>
</protein>
<keyword evidence="7" id="KW-0289">Folate biosynthesis</keyword>
<reference evidence="9 10" key="1">
    <citation type="submission" date="2019-08" db="EMBL/GenBank/DDBJ databases">
        <authorList>
            <person name="Liang Q."/>
        </authorList>
    </citation>
    <scope>NUCLEOTIDE SEQUENCE [LARGE SCALE GENOMIC DNA]</scope>
    <source>
        <strain evidence="9 10">V1718</strain>
    </source>
</reference>
<feature type="domain" description="7,8-dihydro-6-hydroxymethylpterin-pyrophosphokinase" evidence="8">
    <location>
        <begin position="88"/>
        <end position="99"/>
    </location>
</feature>
<dbReference type="RefSeq" id="WP_146959788.1">
    <property type="nucleotide sequence ID" value="NZ_CP042467.1"/>
</dbReference>